<dbReference type="InterPro" id="IPR043519">
    <property type="entry name" value="NT_sf"/>
</dbReference>
<dbReference type="Pfam" id="PF22600">
    <property type="entry name" value="MTPAP-like_central"/>
    <property type="match status" value="1"/>
</dbReference>
<keyword evidence="4" id="KW-1185">Reference proteome</keyword>
<evidence type="ECO:0000259" key="2">
    <source>
        <dbReference type="Pfam" id="PF22600"/>
    </source>
</evidence>
<dbReference type="Gene3D" id="3.30.460.10">
    <property type="entry name" value="Beta Polymerase, domain 2"/>
    <property type="match status" value="1"/>
</dbReference>
<dbReference type="Proteomes" id="UP001189429">
    <property type="component" value="Unassembled WGS sequence"/>
</dbReference>
<proteinExistence type="predicted"/>
<comment type="caution">
    <text evidence="3">The sequence shown here is derived from an EMBL/GenBank/DDBJ whole genome shotgun (WGS) entry which is preliminary data.</text>
</comment>
<dbReference type="SUPFAM" id="SSF81301">
    <property type="entry name" value="Nucleotidyltransferase"/>
    <property type="match status" value="1"/>
</dbReference>
<evidence type="ECO:0000313" key="4">
    <source>
        <dbReference type="Proteomes" id="UP001189429"/>
    </source>
</evidence>
<protein>
    <recommendedName>
        <fullName evidence="2">Poly(A) RNA polymerase mitochondrial-like central palm domain-containing protein</fullName>
    </recommendedName>
</protein>
<feature type="compositionally biased region" description="Basic residues" evidence="1">
    <location>
        <begin position="432"/>
        <end position="454"/>
    </location>
</feature>
<dbReference type="EMBL" id="CAUYUJ010014183">
    <property type="protein sequence ID" value="CAK0837895.1"/>
    <property type="molecule type" value="Genomic_DNA"/>
</dbReference>
<feature type="compositionally biased region" description="Low complexity" evidence="1">
    <location>
        <begin position="455"/>
        <end position="467"/>
    </location>
</feature>
<sequence length="674" mass="73584">MVLTSHKAQYKCCPELWQAVHEVHNFERPSPDVLKTLVNSFGIQLEKANGLFCSPLMEAHFKWQSANIVHKVKRMESVCSLCLEEFAEGTPMRLCRTCDFEVCHGCVATGSDGAGSDGAGGSGASSGAERPAKVQAAPESAPARGTACRAQWQPSSAWGGEDIVGPDGEIYEVFYPKAHEDDELEGPDGMSTQLPGSPQDLELVEEFETWQPVVDWVSTEAEVRIAAMVEHMSRQAVSSYPARHALFETVKAATEEALGDHFDSFALVGSTAMRIDTPDSDLDAVAFTKDAAGSPEPRDALRLVAERLEEREGGQLGLQLVPCARVPVLTVLSADGTQSLDLTVNETVGLWHVWRPKRGPRRWWPARRSRTPPPGWSAPAWRPRSGRSTLPPRTRSSPTDSLVRRRLRPGECSRRWGLSGRARGPGSGSRSWARRATARSCARRRRSRRSRSRGSSHSSGPSALLRSDFQSAVSSPRTLGASCRRSGPRSARSHRSRTGLPRCSNTSAPSPSSIWTERRWSRWSSKPSPAGKRHLRGVFKRGPAVLDALRWGTLSPALGSWSARSPCHRGLRLRSHELRCLTDLSVPGPLAGVQDARRLARELRDLLDHLHRRYEATSHFCPVSDADGGPAPGFDGRGPAEGIGSQRRARGGVTRKGFALCRRPPVSGIGTCKS</sequence>
<feature type="region of interest" description="Disordered" evidence="1">
    <location>
        <begin position="114"/>
        <end position="146"/>
    </location>
</feature>
<reference evidence="3" key="1">
    <citation type="submission" date="2023-10" db="EMBL/GenBank/DDBJ databases">
        <authorList>
            <person name="Chen Y."/>
            <person name="Shah S."/>
            <person name="Dougan E. K."/>
            <person name="Thang M."/>
            <person name="Chan C."/>
        </authorList>
    </citation>
    <scope>NUCLEOTIDE SEQUENCE [LARGE SCALE GENOMIC DNA]</scope>
</reference>
<name>A0ABN9SZ54_9DINO</name>
<accession>A0ABN9SZ54</accession>
<evidence type="ECO:0000313" key="3">
    <source>
        <dbReference type="EMBL" id="CAK0837895.1"/>
    </source>
</evidence>
<dbReference type="InterPro" id="IPR054708">
    <property type="entry name" value="MTPAP-like_central"/>
</dbReference>
<feature type="compositionally biased region" description="Gly residues" evidence="1">
    <location>
        <begin position="114"/>
        <end position="124"/>
    </location>
</feature>
<evidence type="ECO:0000256" key="1">
    <source>
        <dbReference type="SAM" id="MobiDB-lite"/>
    </source>
</evidence>
<gene>
    <name evidence="3" type="ORF">PCOR1329_LOCUS33976</name>
</gene>
<feature type="compositionally biased region" description="Low complexity" evidence="1">
    <location>
        <begin position="419"/>
        <end position="431"/>
    </location>
</feature>
<feature type="region of interest" description="Disordered" evidence="1">
    <location>
        <begin position="362"/>
        <end position="513"/>
    </location>
</feature>
<feature type="compositionally biased region" description="Polar residues" evidence="1">
    <location>
        <begin position="468"/>
        <end position="477"/>
    </location>
</feature>
<organism evidence="3 4">
    <name type="scientific">Prorocentrum cordatum</name>
    <dbReference type="NCBI Taxonomy" id="2364126"/>
    <lineage>
        <taxon>Eukaryota</taxon>
        <taxon>Sar</taxon>
        <taxon>Alveolata</taxon>
        <taxon>Dinophyceae</taxon>
        <taxon>Prorocentrales</taxon>
        <taxon>Prorocentraceae</taxon>
        <taxon>Prorocentrum</taxon>
    </lineage>
</organism>
<feature type="compositionally biased region" description="Polar residues" evidence="1">
    <location>
        <begin position="503"/>
        <end position="513"/>
    </location>
</feature>
<feature type="domain" description="Poly(A) RNA polymerase mitochondrial-like central palm" evidence="2">
    <location>
        <begin position="235"/>
        <end position="350"/>
    </location>
</feature>